<dbReference type="EMBL" id="CP010803">
    <property type="protein sequence ID" value="AJY44443.1"/>
    <property type="molecule type" value="Genomic_DNA"/>
</dbReference>
<reference evidence="2 3" key="1">
    <citation type="journal article" date="2015" name="Genome Announc.">
        <title>Complete genome sequence of Martelella endophytica YC6887, which has antifungal activity associated with a halophyte.</title>
        <authorList>
            <person name="Khan A."/>
            <person name="Khan H."/>
            <person name="Chung E.J."/>
            <person name="Hossain M.T."/>
            <person name="Chung Y.R."/>
        </authorList>
    </citation>
    <scope>NUCLEOTIDE SEQUENCE [LARGE SCALE GENOMIC DNA]</scope>
    <source>
        <strain evidence="2">YC6887</strain>
    </source>
</reference>
<evidence type="ECO:0000313" key="3">
    <source>
        <dbReference type="Proteomes" id="UP000032611"/>
    </source>
</evidence>
<dbReference type="HOGENOM" id="CLU_156590_1_0_5"/>
<evidence type="ECO:0000259" key="1">
    <source>
        <dbReference type="PROSITE" id="PS51725"/>
    </source>
</evidence>
<proteinExistence type="predicted"/>
<gene>
    <name evidence="2" type="ORF">TM49_00120</name>
</gene>
<keyword evidence="3" id="KW-1185">Reference proteome</keyword>
<organism evidence="2 3">
    <name type="scientific">Martelella endophytica</name>
    <dbReference type="NCBI Taxonomy" id="1486262"/>
    <lineage>
        <taxon>Bacteria</taxon>
        <taxon>Pseudomonadati</taxon>
        <taxon>Pseudomonadota</taxon>
        <taxon>Alphaproteobacteria</taxon>
        <taxon>Hyphomicrobiales</taxon>
        <taxon>Aurantimonadaceae</taxon>
        <taxon>Martelella</taxon>
    </lineage>
</organism>
<dbReference type="PATRIC" id="fig|1486262.3.peg.24"/>
<name>A0A0D5LMB9_MAREN</name>
<dbReference type="RefSeq" id="WP_045679010.1">
    <property type="nucleotide sequence ID" value="NZ_CP010803.1"/>
</dbReference>
<evidence type="ECO:0000313" key="2">
    <source>
        <dbReference type="EMBL" id="AJY44443.1"/>
    </source>
</evidence>
<dbReference type="Gene3D" id="3.30.70.100">
    <property type="match status" value="1"/>
</dbReference>
<feature type="domain" description="ABM" evidence="1">
    <location>
        <begin position="2"/>
        <end position="92"/>
    </location>
</feature>
<sequence>MIVEYLRYSVPDDQQAAFIRDYQAAKEPLLHSPYAISFEIAQCSDEPTQFIIRIEWTSAEDHLKSFRASAEFREFFIHIRPYVGMIAEMRHYQPC</sequence>
<dbReference type="STRING" id="1486262.TM49_00120"/>
<accession>A0A0D5LMB9</accession>
<dbReference type="OrthoDB" id="9798157at2"/>
<dbReference type="AlphaFoldDB" id="A0A0D5LMB9"/>
<protein>
    <recommendedName>
        <fullName evidence="1">ABM domain-containing protein</fullName>
    </recommendedName>
</protein>
<dbReference type="Proteomes" id="UP000032611">
    <property type="component" value="Chromosome"/>
</dbReference>
<dbReference type="InterPro" id="IPR011008">
    <property type="entry name" value="Dimeric_a/b-barrel"/>
</dbReference>
<dbReference type="KEGG" id="mey:TM49_00120"/>
<dbReference type="Pfam" id="PF03992">
    <property type="entry name" value="ABM"/>
    <property type="match status" value="1"/>
</dbReference>
<dbReference type="PROSITE" id="PS51725">
    <property type="entry name" value="ABM"/>
    <property type="match status" value="1"/>
</dbReference>
<dbReference type="SUPFAM" id="SSF54909">
    <property type="entry name" value="Dimeric alpha+beta barrel"/>
    <property type="match status" value="1"/>
</dbReference>
<dbReference type="InterPro" id="IPR007138">
    <property type="entry name" value="ABM_dom"/>
</dbReference>